<dbReference type="Pfam" id="PF02957">
    <property type="entry name" value="TT_ORF2-like"/>
    <property type="match status" value="1"/>
</dbReference>
<dbReference type="InterPro" id="IPR004118">
    <property type="entry name" value="HEV_TT_vir_Orf2/Gyrovir_Vp2_N"/>
</dbReference>
<feature type="compositionally biased region" description="Polar residues" evidence="1">
    <location>
        <begin position="130"/>
        <end position="140"/>
    </location>
</feature>
<feature type="region of interest" description="Disordered" evidence="1">
    <location>
        <begin position="113"/>
        <end position="158"/>
    </location>
</feature>
<evidence type="ECO:0000313" key="3">
    <source>
        <dbReference type="EMBL" id="BBE36936.1"/>
    </source>
</evidence>
<dbReference type="EMBL" id="LC387542">
    <property type="protein sequence ID" value="BBE36936.1"/>
    <property type="molecule type" value="Genomic_DNA"/>
</dbReference>
<proteinExistence type="predicted"/>
<sequence length="208" mass="22896">MTDGSGLLAAVLRENDSDSSSSRWSAEADRLKRHEAIWKQSCSRTHSLWCNCGNWTAHIKLCDTGAERGGRDAGGGDGLPGGVNMDAGLEFEDEDAEKSPLRTLQLLQQTLSGPGTVTTTESSLKRPWTDTLNQTENPTTDDLPPVKKMAGRGGHTTRHLKVVQRKIKRHQKAMRKDPLLMKRLLKLLEEESQESDESDTTSISSLSL</sequence>
<organism evidence="3">
    <name type="scientific">Paguma larvata torque teno virus</name>
    <dbReference type="NCBI Taxonomy" id="2219036"/>
    <lineage>
        <taxon>Viruses</taxon>
        <taxon>Monodnaviria</taxon>
        <taxon>Shotokuvirae</taxon>
        <taxon>Commensaviricota</taxon>
        <taxon>Cardeaviricetes</taxon>
        <taxon>Sanitavirales</taxon>
        <taxon>Anelloviridae</taxon>
        <taxon>Etatorquevirus</taxon>
        <taxon>Etatorquevirus viver3</taxon>
    </lineage>
</organism>
<feature type="compositionally biased region" description="Acidic residues" evidence="1">
    <location>
        <begin position="190"/>
        <end position="199"/>
    </location>
</feature>
<evidence type="ECO:0000259" key="2">
    <source>
        <dbReference type="Pfam" id="PF02957"/>
    </source>
</evidence>
<evidence type="ECO:0000256" key="1">
    <source>
        <dbReference type="SAM" id="MobiDB-lite"/>
    </source>
</evidence>
<feature type="compositionally biased region" description="Polar residues" evidence="1">
    <location>
        <begin position="113"/>
        <end position="122"/>
    </location>
</feature>
<feature type="region of interest" description="Disordered" evidence="1">
    <location>
        <begin position="189"/>
        <end position="208"/>
    </location>
</feature>
<reference evidence="3" key="1">
    <citation type="journal article" date="2018" name="Virus Res.">
        <title>Identification and whole genome characterization of novel anelloviruses in masked palm civets (Paguma larvata): Segregation into four distinct clades.</title>
        <authorList>
            <person name="Nishizawa T."/>
            <person name="Sugimoto Y."/>
            <person name="Takeda T."/>
            <person name="Kodera Y."/>
            <person name="Hatano Y."/>
            <person name="Takahashi M."/>
            <person name="Okamoto H."/>
        </authorList>
    </citation>
    <scope>NUCLEOTIDE SEQUENCE</scope>
    <source>
        <strain evidence="3">Pl-TTV7</strain>
    </source>
</reference>
<protein>
    <recommendedName>
        <fullName evidence="2">Hepatitis TT virus Orf2/Gyrovirus Vp2 N-terminal domain-containing protein</fullName>
    </recommendedName>
</protein>
<feature type="domain" description="Hepatitis TT virus Orf2/Gyrovirus Vp2 N-terminal" evidence="2">
    <location>
        <begin position="32"/>
        <end position="82"/>
    </location>
</feature>
<accession>A0A348BSP9</accession>
<name>A0A348BSP9_9VIRU</name>